<comment type="caution">
    <text evidence="5">The sequence shown here is derived from an EMBL/GenBank/DDBJ whole genome shotgun (WGS) entry which is preliminary data.</text>
</comment>
<name>A0A3N7HLH8_9BURK</name>
<reference evidence="5 6" key="2">
    <citation type="submission" date="2018-12" db="EMBL/GenBank/DDBJ databases">
        <title>Rhizobacter gummiphilus sp. nov., a rubber-degrading bacterium isolated from the soil of a botanical garden in Japan.</title>
        <authorList>
            <person name="Shunsuke S.S."/>
        </authorList>
    </citation>
    <scope>NUCLEOTIDE SEQUENCE [LARGE SCALE GENOMIC DNA]</scope>
    <source>
        <strain evidence="5 6">S-16</strain>
    </source>
</reference>
<evidence type="ECO:0000313" key="5">
    <source>
        <dbReference type="EMBL" id="RQP22423.1"/>
    </source>
</evidence>
<proteinExistence type="inferred from homology"/>
<evidence type="ECO:0000256" key="2">
    <source>
        <dbReference type="ARBA" id="ARBA00022857"/>
    </source>
</evidence>
<keyword evidence="6" id="KW-1185">Reference proteome</keyword>
<accession>A0A3N7HLH8</accession>
<dbReference type="RefSeq" id="WP_124542645.1">
    <property type="nucleotide sequence ID" value="NZ_QUSW01000007.1"/>
</dbReference>
<dbReference type="AlphaFoldDB" id="A0A3N7HLH8"/>
<dbReference type="EMBL" id="QUSW01000007">
    <property type="protein sequence ID" value="RQP22423.1"/>
    <property type="molecule type" value="Genomic_DNA"/>
</dbReference>
<evidence type="ECO:0000259" key="4">
    <source>
        <dbReference type="Pfam" id="PF00248"/>
    </source>
</evidence>
<dbReference type="InterPro" id="IPR005399">
    <property type="entry name" value="K_chnl_volt-dep_bsu_KCNAB-rel"/>
</dbReference>
<evidence type="ECO:0000256" key="3">
    <source>
        <dbReference type="ARBA" id="ARBA00023002"/>
    </source>
</evidence>
<dbReference type="SUPFAM" id="SSF51430">
    <property type="entry name" value="NAD(P)-linked oxidoreductase"/>
    <property type="match status" value="1"/>
</dbReference>
<dbReference type="CDD" id="cd19143">
    <property type="entry name" value="AKR_AKR6C1_2"/>
    <property type="match status" value="1"/>
</dbReference>
<evidence type="ECO:0000313" key="6">
    <source>
        <dbReference type="Proteomes" id="UP000267464"/>
    </source>
</evidence>
<feature type="domain" description="NADP-dependent oxidoreductase" evidence="4">
    <location>
        <begin position="16"/>
        <end position="319"/>
    </location>
</feature>
<organism evidence="5 6">
    <name type="scientific">Piscinibacter terrae</name>
    <dbReference type="NCBI Taxonomy" id="2496871"/>
    <lineage>
        <taxon>Bacteria</taxon>
        <taxon>Pseudomonadati</taxon>
        <taxon>Pseudomonadota</taxon>
        <taxon>Betaproteobacteria</taxon>
        <taxon>Burkholderiales</taxon>
        <taxon>Sphaerotilaceae</taxon>
        <taxon>Piscinibacter</taxon>
    </lineage>
</organism>
<dbReference type="Proteomes" id="UP000267464">
    <property type="component" value="Unassembled WGS sequence"/>
</dbReference>
<dbReference type="GO" id="GO:0016491">
    <property type="term" value="F:oxidoreductase activity"/>
    <property type="evidence" value="ECO:0007669"/>
    <property type="project" value="UniProtKB-KW"/>
</dbReference>
<keyword evidence="2" id="KW-0521">NADP</keyword>
<dbReference type="Gene3D" id="3.20.20.100">
    <property type="entry name" value="NADP-dependent oxidoreductase domain"/>
    <property type="match status" value="1"/>
</dbReference>
<dbReference type="InterPro" id="IPR036812">
    <property type="entry name" value="NAD(P)_OxRdtase_dom_sf"/>
</dbReference>
<protein>
    <submittedName>
        <fullName evidence="5">Aldo/keto reductase</fullName>
    </submittedName>
</protein>
<comment type="similarity">
    <text evidence="1">Belongs to the shaker potassium channel beta subunit family.</text>
</comment>
<evidence type="ECO:0000256" key="1">
    <source>
        <dbReference type="ARBA" id="ARBA00006515"/>
    </source>
</evidence>
<dbReference type="OrthoDB" id="5488419at2"/>
<sequence>MNYRRLGRSGLKVSELSLGSWVTYHNQVNEGAAQEMMAAAFDAGVNFFDNAEAYAGGKSEEVMGAALRALKWPRLNYVVSTKFFWGLDREGDAINRKDTLNRKYLTQAIDGSLKRFGLDFIDLVYCHRPDPHTPIEETVWAMSDMINRGKALYWGTSEWSAADIRAAWDIAECHHLHKPVMEQPQYHLFHRKRVEEEYARLYEDIGLGLTTWSPLASGLLTGKYRNGIPGDSRGAMKGMGFLEKSLTDDAKNAAVGKLETIAADLGCSVSQLAIAWVAKNPRVSTVITGASKLSQLQSNLGAAAVIPKLTPEVLARIDDATLALAV</sequence>
<keyword evidence="3" id="KW-0560">Oxidoreductase</keyword>
<dbReference type="PRINTS" id="PR01577">
    <property type="entry name" value="KCNABCHANNEL"/>
</dbReference>
<dbReference type="InterPro" id="IPR023210">
    <property type="entry name" value="NADP_OxRdtase_dom"/>
</dbReference>
<gene>
    <name evidence="5" type="ORF">DZC73_22515</name>
</gene>
<reference evidence="5 6" key="1">
    <citation type="submission" date="2018-08" db="EMBL/GenBank/DDBJ databases">
        <authorList>
            <person name="Khan S.A."/>
            <person name="Jeon C.O."/>
            <person name="Chun B.H."/>
            <person name="Jeong S.E."/>
        </authorList>
    </citation>
    <scope>NUCLEOTIDE SEQUENCE [LARGE SCALE GENOMIC DNA]</scope>
    <source>
        <strain evidence="5 6">S-16</strain>
    </source>
</reference>
<dbReference type="Pfam" id="PF00248">
    <property type="entry name" value="Aldo_ket_red"/>
    <property type="match status" value="1"/>
</dbReference>
<dbReference type="PANTHER" id="PTHR43150">
    <property type="entry name" value="HYPERKINETIC, ISOFORM M"/>
    <property type="match status" value="1"/>
</dbReference>
<dbReference type="PANTHER" id="PTHR43150:SF2">
    <property type="entry name" value="HYPERKINETIC, ISOFORM M"/>
    <property type="match status" value="1"/>
</dbReference>